<feature type="domain" description="Cytochrome c" evidence="6">
    <location>
        <begin position="28"/>
        <end position="134"/>
    </location>
</feature>
<evidence type="ECO:0000259" key="6">
    <source>
        <dbReference type="PROSITE" id="PS51007"/>
    </source>
</evidence>
<dbReference type="Gene3D" id="1.10.760.10">
    <property type="entry name" value="Cytochrome c-like domain"/>
    <property type="match status" value="2"/>
</dbReference>
<evidence type="ECO:0000256" key="3">
    <source>
        <dbReference type="ARBA" id="ARBA00023004"/>
    </source>
</evidence>
<sequence length="303" mass="32395">MAGAASAWVLSAPKPAFSAVDEERLAGGDAARGRLVFDAAQCASCHASPGQPDRLRLGGGMALATPLGTLRPANISPHPSDGIGGWSAVEIANAVMSGVSPGGQHYYPAFPWTSYVRMEAGDMRDLVAYLRTLPPVGGRPQPHDLSFPFTLRRGIGLWKLLFFDAAPLPAEPARSPGWQRGRYLVEALAHCAECHSPRNLTYAVKPEQRFAGGLNPEQAGSAPNITPDRIGSWSEAQIAEVLTSGRTPDLRYVGATMAEVVANMSRLTPEDRAAIAAYVKSLQPRPTPAEARQHRYPRVGEAR</sequence>
<organism evidence="7 8">
    <name type="scientific">Enterovirga aerilata</name>
    <dbReference type="NCBI Taxonomy" id="2730920"/>
    <lineage>
        <taxon>Bacteria</taxon>
        <taxon>Pseudomonadati</taxon>
        <taxon>Pseudomonadota</taxon>
        <taxon>Alphaproteobacteria</taxon>
        <taxon>Hyphomicrobiales</taxon>
        <taxon>Methylobacteriaceae</taxon>
        <taxon>Enterovirga</taxon>
    </lineage>
</organism>
<dbReference type="PANTHER" id="PTHR35008">
    <property type="entry name" value="BLL4482 PROTEIN-RELATED"/>
    <property type="match status" value="1"/>
</dbReference>
<dbReference type="GO" id="GO:0009055">
    <property type="term" value="F:electron transfer activity"/>
    <property type="evidence" value="ECO:0007669"/>
    <property type="project" value="InterPro"/>
</dbReference>
<dbReference type="InterPro" id="IPR036909">
    <property type="entry name" value="Cyt_c-like_dom_sf"/>
</dbReference>
<dbReference type="PANTHER" id="PTHR35008:SF8">
    <property type="entry name" value="ALCOHOL DEHYDROGENASE CYTOCHROME C SUBUNIT"/>
    <property type="match status" value="1"/>
</dbReference>
<gene>
    <name evidence="7" type="ORF">HJG44_12165</name>
</gene>
<evidence type="ECO:0000313" key="8">
    <source>
        <dbReference type="Proteomes" id="UP000564885"/>
    </source>
</evidence>
<comment type="caution">
    <text evidence="7">The sequence shown here is derived from an EMBL/GenBank/DDBJ whole genome shotgun (WGS) entry which is preliminary data.</text>
</comment>
<evidence type="ECO:0000256" key="4">
    <source>
        <dbReference type="PROSITE-ProRule" id="PRU00433"/>
    </source>
</evidence>
<dbReference type="InterPro" id="IPR009056">
    <property type="entry name" value="Cyt_c-like_dom"/>
</dbReference>
<evidence type="ECO:0000256" key="2">
    <source>
        <dbReference type="ARBA" id="ARBA00022723"/>
    </source>
</evidence>
<keyword evidence="3 4" id="KW-0408">Iron</keyword>
<reference evidence="7 8" key="1">
    <citation type="submission" date="2020-04" db="EMBL/GenBank/DDBJ databases">
        <title>Enterovirga sp. isolate from soil.</title>
        <authorList>
            <person name="Chea S."/>
            <person name="Kim D.-U."/>
        </authorList>
    </citation>
    <scope>NUCLEOTIDE SEQUENCE [LARGE SCALE GENOMIC DNA]</scope>
    <source>
        <strain evidence="7 8">DB1703</strain>
    </source>
</reference>
<feature type="region of interest" description="Disordered" evidence="5">
    <location>
        <begin position="283"/>
        <end position="303"/>
    </location>
</feature>
<dbReference type="InterPro" id="IPR051459">
    <property type="entry name" value="Cytochrome_c-type_DH"/>
</dbReference>
<keyword evidence="2 4" id="KW-0479">Metal-binding</keyword>
<feature type="domain" description="Cytochrome c" evidence="6">
    <location>
        <begin position="176"/>
        <end position="283"/>
    </location>
</feature>
<dbReference type="Pfam" id="PF00034">
    <property type="entry name" value="Cytochrom_C"/>
    <property type="match status" value="2"/>
</dbReference>
<dbReference type="SUPFAM" id="SSF46626">
    <property type="entry name" value="Cytochrome c"/>
    <property type="match status" value="2"/>
</dbReference>
<protein>
    <submittedName>
        <fullName evidence="7">C-type cytochrome</fullName>
    </submittedName>
</protein>
<proteinExistence type="predicted"/>
<dbReference type="PROSITE" id="PS51007">
    <property type="entry name" value="CYTC"/>
    <property type="match status" value="2"/>
</dbReference>
<keyword evidence="8" id="KW-1185">Reference proteome</keyword>
<dbReference type="AlphaFoldDB" id="A0A849I617"/>
<accession>A0A849I617</accession>
<dbReference type="GO" id="GO:0020037">
    <property type="term" value="F:heme binding"/>
    <property type="evidence" value="ECO:0007669"/>
    <property type="project" value="InterPro"/>
</dbReference>
<evidence type="ECO:0000256" key="5">
    <source>
        <dbReference type="SAM" id="MobiDB-lite"/>
    </source>
</evidence>
<evidence type="ECO:0000256" key="1">
    <source>
        <dbReference type="ARBA" id="ARBA00022617"/>
    </source>
</evidence>
<evidence type="ECO:0000313" key="7">
    <source>
        <dbReference type="EMBL" id="NNM73134.1"/>
    </source>
</evidence>
<keyword evidence="1 4" id="KW-0349">Heme</keyword>
<dbReference type="EMBL" id="JABEPP010000003">
    <property type="protein sequence ID" value="NNM73134.1"/>
    <property type="molecule type" value="Genomic_DNA"/>
</dbReference>
<dbReference type="Proteomes" id="UP000564885">
    <property type="component" value="Unassembled WGS sequence"/>
</dbReference>
<dbReference type="GO" id="GO:0046872">
    <property type="term" value="F:metal ion binding"/>
    <property type="evidence" value="ECO:0007669"/>
    <property type="project" value="UniProtKB-KW"/>
</dbReference>
<name>A0A849I617_9HYPH</name>